<proteinExistence type="predicted"/>
<feature type="transmembrane region" description="Helical" evidence="1">
    <location>
        <begin position="50"/>
        <end position="70"/>
    </location>
</feature>
<evidence type="ECO:0000256" key="1">
    <source>
        <dbReference type="SAM" id="Phobius"/>
    </source>
</evidence>
<dbReference type="InterPro" id="IPR021836">
    <property type="entry name" value="DUF3429"/>
</dbReference>
<dbReference type="Proteomes" id="UP001228044">
    <property type="component" value="Unassembled WGS sequence"/>
</dbReference>
<comment type="caution">
    <text evidence="2">The sequence shown here is derived from an EMBL/GenBank/DDBJ whole genome shotgun (WGS) entry which is preliminary data.</text>
</comment>
<accession>A0ABT8DSG9</accession>
<organism evidence="2 3">
    <name type="scientific">Roseateles violae</name>
    <dbReference type="NCBI Taxonomy" id="3058042"/>
    <lineage>
        <taxon>Bacteria</taxon>
        <taxon>Pseudomonadati</taxon>
        <taxon>Pseudomonadota</taxon>
        <taxon>Betaproteobacteria</taxon>
        <taxon>Burkholderiales</taxon>
        <taxon>Sphaerotilaceae</taxon>
        <taxon>Roseateles</taxon>
    </lineage>
</organism>
<evidence type="ECO:0000313" key="2">
    <source>
        <dbReference type="EMBL" id="MDN3920991.1"/>
    </source>
</evidence>
<dbReference type="PANTHER" id="PTHR15887:SF1">
    <property type="entry name" value="TRANSMEMBRANE PROTEIN 69"/>
    <property type="match status" value="1"/>
</dbReference>
<dbReference type="PANTHER" id="PTHR15887">
    <property type="entry name" value="TRANSMEMBRANE PROTEIN 69"/>
    <property type="match status" value="1"/>
</dbReference>
<dbReference type="RefSeq" id="WP_290359307.1">
    <property type="nucleotide sequence ID" value="NZ_JAUHHC010000003.1"/>
</dbReference>
<keyword evidence="1" id="KW-1133">Transmembrane helix</keyword>
<gene>
    <name evidence="2" type="ORF">QWJ38_11930</name>
</gene>
<feature type="transmembrane region" description="Helical" evidence="1">
    <location>
        <begin position="20"/>
        <end position="38"/>
    </location>
</feature>
<keyword evidence="1" id="KW-0812">Transmembrane</keyword>
<evidence type="ECO:0000313" key="3">
    <source>
        <dbReference type="Proteomes" id="UP001228044"/>
    </source>
</evidence>
<feature type="transmembrane region" description="Helical" evidence="1">
    <location>
        <begin position="90"/>
        <end position="117"/>
    </location>
</feature>
<keyword evidence="1" id="KW-0472">Membrane</keyword>
<dbReference type="Pfam" id="PF11911">
    <property type="entry name" value="DUF3429"/>
    <property type="match status" value="1"/>
</dbReference>
<name>A0ABT8DSG9_9BURK</name>
<keyword evidence="3" id="KW-1185">Reference proteome</keyword>
<sequence length="152" mass="15946">MSSVVGATALPLNPHALRLAHAGLAPFVVGAALIWLIGDRNLDAHGFATFALSAYASLVISFLGGIHWGLAFRQTIPSPQPFVWGIAPLLLAWIAVLMPAYAGLALQGALLVLGYLLDRRLYPVLGASAWLTLRFRLSAIAALSCFLAAAGS</sequence>
<dbReference type="EMBL" id="JAUHHC010000003">
    <property type="protein sequence ID" value="MDN3920991.1"/>
    <property type="molecule type" value="Genomic_DNA"/>
</dbReference>
<protein>
    <submittedName>
        <fullName evidence="2">DUF3429 domain-containing protein</fullName>
    </submittedName>
</protein>
<reference evidence="2 3" key="1">
    <citation type="submission" date="2023-06" db="EMBL/GenBank/DDBJ databases">
        <title>Pelomonas sp. PFR6 16S ribosomal RNA gene Genome sequencing and assembly.</title>
        <authorList>
            <person name="Woo H."/>
        </authorList>
    </citation>
    <scope>NUCLEOTIDE SEQUENCE [LARGE SCALE GENOMIC DNA]</scope>
    <source>
        <strain evidence="2 3">PFR6</strain>
    </source>
</reference>